<dbReference type="OrthoDB" id="5296483at2"/>
<keyword evidence="8" id="KW-1185">Reference proteome</keyword>
<name>A0A4R6GFB8_9BURK</name>
<dbReference type="EMBL" id="SNWF01000004">
    <property type="protein sequence ID" value="TDN93579.1"/>
    <property type="molecule type" value="Genomic_DNA"/>
</dbReference>
<keyword evidence="3" id="KW-0560">Oxidoreductase</keyword>
<keyword evidence="2" id="KW-0049">Antioxidant</keyword>
<accession>A0A4R6GFB8</accession>
<dbReference type="PANTHER" id="PTHR42801">
    <property type="entry name" value="THIOREDOXIN-DEPENDENT PEROXIDE REDUCTASE"/>
    <property type="match status" value="1"/>
</dbReference>
<feature type="domain" description="Thioredoxin" evidence="6">
    <location>
        <begin position="24"/>
        <end position="192"/>
    </location>
</feature>
<dbReference type="Pfam" id="PF08534">
    <property type="entry name" value="Redoxin"/>
    <property type="match status" value="1"/>
</dbReference>
<dbReference type="InterPro" id="IPR013740">
    <property type="entry name" value="Redoxin"/>
</dbReference>
<evidence type="ECO:0000256" key="4">
    <source>
        <dbReference type="ARBA" id="ARBA00023157"/>
    </source>
</evidence>
<dbReference type="InterPro" id="IPR013766">
    <property type="entry name" value="Thioredoxin_domain"/>
</dbReference>
<dbReference type="AlphaFoldDB" id="A0A4R6GFB8"/>
<protein>
    <submittedName>
        <fullName evidence="7">Peroxiredoxin</fullName>
    </submittedName>
</protein>
<dbReference type="SUPFAM" id="SSF52833">
    <property type="entry name" value="Thioredoxin-like"/>
    <property type="match status" value="1"/>
</dbReference>
<dbReference type="InterPro" id="IPR036249">
    <property type="entry name" value="Thioredoxin-like_sf"/>
</dbReference>
<dbReference type="PANTHER" id="PTHR42801:SF21">
    <property type="entry name" value="BCPB PROTEIN"/>
    <property type="match status" value="1"/>
</dbReference>
<evidence type="ECO:0000313" key="8">
    <source>
        <dbReference type="Proteomes" id="UP000294737"/>
    </source>
</evidence>
<evidence type="ECO:0000313" key="7">
    <source>
        <dbReference type="EMBL" id="TDN93579.1"/>
    </source>
</evidence>
<evidence type="ECO:0000256" key="2">
    <source>
        <dbReference type="ARBA" id="ARBA00022862"/>
    </source>
</evidence>
<gene>
    <name evidence="7" type="ORF">EV677_0108</name>
</gene>
<keyword evidence="4" id="KW-1015">Disulfide bond</keyword>
<dbReference type="PROSITE" id="PS51352">
    <property type="entry name" value="THIOREDOXIN_2"/>
    <property type="match status" value="1"/>
</dbReference>
<evidence type="ECO:0000256" key="5">
    <source>
        <dbReference type="ARBA" id="ARBA00023284"/>
    </source>
</evidence>
<organism evidence="7 8">
    <name type="scientific">Herminiimonas fonticola</name>
    <dbReference type="NCBI Taxonomy" id="303380"/>
    <lineage>
        <taxon>Bacteria</taxon>
        <taxon>Pseudomonadati</taxon>
        <taxon>Pseudomonadota</taxon>
        <taxon>Betaproteobacteria</taxon>
        <taxon>Burkholderiales</taxon>
        <taxon>Oxalobacteraceae</taxon>
        <taxon>Herminiimonas</taxon>
    </lineage>
</organism>
<keyword evidence="1" id="KW-0575">Peroxidase</keyword>
<dbReference type="GO" id="GO:0008379">
    <property type="term" value="F:thioredoxin peroxidase activity"/>
    <property type="evidence" value="ECO:0007669"/>
    <property type="project" value="TreeGrafter"/>
</dbReference>
<reference evidence="7 8" key="1">
    <citation type="submission" date="2019-03" db="EMBL/GenBank/DDBJ databases">
        <title>Genomic Encyclopedia of Type Strains, Phase IV (KMG-IV): sequencing the most valuable type-strain genomes for metagenomic binning, comparative biology and taxonomic classification.</title>
        <authorList>
            <person name="Goeker M."/>
        </authorList>
    </citation>
    <scope>NUCLEOTIDE SEQUENCE [LARGE SCALE GENOMIC DNA]</scope>
    <source>
        <strain evidence="7 8">DSM 18555</strain>
    </source>
</reference>
<dbReference type="CDD" id="cd03017">
    <property type="entry name" value="PRX_BCP"/>
    <property type="match status" value="1"/>
</dbReference>
<sequence length="193" mass="21002">MAADNFLSLPTDLPIPQDDGACDHLRGLTLPSIALQATSGTTIDLSKEKSPWVVVYCYPRTGRPGHELPGGADKWNAIPGARGCSPQSCAYRDHHVELKALGASVYGLSTQDTAYQSEAVERLHLPFPLLSDAQLAFAKALQLPTFTFAGLDLIKRLTLIIRAGRIEEVFYPVFPSDADAEHVIAWLTSRSDK</sequence>
<keyword evidence="5" id="KW-0676">Redox-active center</keyword>
<evidence type="ECO:0000259" key="6">
    <source>
        <dbReference type="PROSITE" id="PS51352"/>
    </source>
</evidence>
<evidence type="ECO:0000256" key="3">
    <source>
        <dbReference type="ARBA" id="ARBA00023002"/>
    </source>
</evidence>
<dbReference type="InterPro" id="IPR050924">
    <property type="entry name" value="Peroxiredoxin_BCP/PrxQ"/>
</dbReference>
<dbReference type="GO" id="GO:0005737">
    <property type="term" value="C:cytoplasm"/>
    <property type="evidence" value="ECO:0007669"/>
    <property type="project" value="TreeGrafter"/>
</dbReference>
<dbReference type="Proteomes" id="UP000294737">
    <property type="component" value="Unassembled WGS sequence"/>
</dbReference>
<dbReference type="GO" id="GO:0034599">
    <property type="term" value="P:cellular response to oxidative stress"/>
    <property type="evidence" value="ECO:0007669"/>
    <property type="project" value="TreeGrafter"/>
</dbReference>
<proteinExistence type="predicted"/>
<dbReference type="Gene3D" id="3.40.30.10">
    <property type="entry name" value="Glutaredoxin"/>
    <property type="match status" value="1"/>
</dbReference>
<comment type="caution">
    <text evidence="7">The sequence shown here is derived from an EMBL/GenBank/DDBJ whole genome shotgun (WGS) entry which is preliminary data.</text>
</comment>
<dbReference type="GO" id="GO:0045454">
    <property type="term" value="P:cell redox homeostasis"/>
    <property type="evidence" value="ECO:0007669"/>
    <property type="project" value="TreeGrafter"/>
</dbReference>
<evidence type="ECO:0000256" key="1">
    <source>
        <dbReference type="ARBA" id="ARBA00022559"/>
    </source>
</evidence>